<dbReference type="SUPFAM" id="SSF52833">
    <property type="entry name" value="Thioredoxin-like"/>
    <property type="match status" value="1"/>
</dbReference>
<dbReference type="InterPro" id="IPR006660">
    <property type="entry name" value="Arsenate_reductase-like"/>
</dbReference>
<protein>
    <recommendedName>
        <fullName evidence="9">Glutaredoxin</fullName>
    </recommendedName>
</protein>
<dbReference type="PANTHER" id="PTHR45694">
    <property type="entry name" value="GLUTAREDOXIN 2"/>
    <property type="match status" value="1"/>
</dbReference>
<dbReference type="InterPro" id="IPR011900">
    <property type="entry name" value="GRX_bact"/>
</dbReference>
<dbReference type="GO" id="GO:0045454">
    <property type="term" value="P:cell redox homeostasis"/>
    <property type="evidence" value="ECO:0007669"/>
    <property type="project" value="InterPro"/>
</dbReference>
<dbReference type="FunFam" id="3.40.30.10:FF:000018">
    <property type="entry name" value="Glutaredoxin"/>
    <property type="match status" value="1"/>
</dbReference>
<comment type="similarity">
    <text evidence="2 9">Belongs to the glutaredoxin family.</text>
</comment>
<dbReference type="STRING" id="134287.A35E_00082"/>
<dbReference type="PROSITE" id="PS51353">
    <property type="entry name" value="ARSC"/>
    <property type="match status" value="1"/>
</dbReference>
<proteinExistence type="inferred from homology"/>
<dbReference type="GO" id="GO:0009263">
    <property type="term" value="P:deoxyribonucleotide biosynthetic process"/>
    <property type="evidence" value="ECO:0007669"/>
    <property type="project" value="UniProtKB-KW"/>
</dbReference>
<dbReference type="NCBIfam" id="NF007923">
    <property type="entry name" value="PRK10638.1"/>
    <property type="match status" value="1"/>
</dbReference>
<evidence type="ECO:0000256" key="6">
    <source>
        <dbReference type="ARBA" id="ARBA00023157"/>
    </source>
</evidence>
<dbReference type="InterPro" id="IPR036249">
    <property type="entry name" value="Thioredoxin-like_sf"/>
</dbReference>
<keyword evidence="4 9" id="KW-0249">Electron transport</keyword>
<dbReference type="HOGENOM" id="CLU_026126_7_3_6"/>
<dbReference type="CDD" id="cd03418">
    <property type="entry name" value="GRX_GRXb_1_3_like"/>
    <property type="match status" value="1"/>
</dbReference>
<dbReference type="PANTHER" id="PTHR45694:SF18">
    <property type="entry name" value="GLUTAREDOXIN-1-RELATED"/>
    <property type="match status" value="1"/>
</dbReference>
<evidence type="ECO:0000313" key="12">
    <source>
        <dbReference type="Proteomes" id="UP000003937"/>
    </source>
</evidence>
<dbReference type="Gene3D" id="3.40.30.10">
    <property type="entry name" value="Glutaredoxin"/>
    <property type="match status" value="1"/>
</dbReference>
<organism evidence="11 12">
    <name type="scientific">secondary endosymbiont of Heteropsylla cubana</name>
    <dbReference type="NCBI Taxonomy" id="134287"/>
    <lineage>
        <taxon>Bacteria</taxon>
        <taxon>Pseudomonadati</taxon>
        <taxon>Pseudomonadota</taxon>
        <taxon>Gammaproteobacteria</taxon>
        <taxon>Enterobacterales</taxon>
        <taxon>Enterobacteriaceae</taxon>
        <taxon>aphid secondary symbionts</taxon>
    </lineage>
</organism>
<evidence type="ECO:0000256" key="1">
    <source>
        <dbReference type="ARBA" id="ARBA00007198"/>
    </source>
</evidence>
<name>J3Z538_9ENTR</name>
<dbReference type="PROSITE" id="PS00195">
    <property type="entry name" value="GLUTAREDOXIN_1"/>
    <property type="match status" value="1"/>
</dbReference>
<dbReference type="InterPro" id="IPR011767">
    <property type="entry name" value="GLR_AS"/>
</dbReference>
<dbReference type="PRINTS" id="PR00160">
    <property type="entry name" value="GLUTAREDOXIN"/>
</dbReference>
<dbReference type="NCBIfam" id="TIGR02181">
    <property type="entry name" value="GRX_bact"/>
    <property type="match status" value="1"/>
</dbReference>
<dbReference type="GO" id="GO:0015038">
    <property type="term" value="F:glutathione disulfide oxidoreductase activity"/>
    <property type="evidence" value="ECO:0007669"/>
    <property type="project" value="UniProtKB-UniRule"/>
</dbReference>
<keyword evidence="5" id="KW-0215">Deoxyribonucleotide synthesis</keyword>
<keyword evidence="7 9" id="KW-0676">Redox-active center</keyword>
<gene>
    <name evidence="11" type="ORF">A35E_00082</name>
</gene>
<sequence length="92" mass="10434">MANIKIYTKITCPFCHRAKELITSKKISFKEISIDGRSDLREEMIKISGQTTVPQIFINNKHIGGYDDLYALDINGQLDQLLTLPDLIGRPL</sequence>
<keyword evidence="9" id="KW-0963">Cytoplasm</keyword>
<dbReference type="GO" id="GO:0034599">
    <property type="term" value="P:cellular response to oxidative stress"/>
    <property type="evidence" value="ECO:0007669"/>
    <property type="project" value="TreeGrafter"/>
</dbReference>
<evidence type="ECO:0000256" key="2">
    <source>
        <dbReference type="ARBA" id="ARBA00007787"/>
    </source>
</evidence>
<dbReference type="PATRIC" id="fig|134287.3.peg.79"/>
<evidence type="ECO:0000259" key="10">
    <source>
        <dbReference type="Pfam" id="PF00462"/>
    </source>
</evidence>
<evidence type="ECO:0000256" key="7">
    <source>
        <dbReference type="ARBA" id="ARBA00023284"/>
    </source>
</evidence>
<evidence type="ECO:0000256" key="3">
    <source>
        <dbReference type="ARBA" id="ARBA00022448"/>
    </source>
</evidence>
<dbReference type="AlphaFoldDB" id="J3Z538"/>
<feature type="domain" description="Glutaredoxin" evidence="10">
    <location>
        <begin position="4"/>
        <end position="63"/>
    </location>
</feature>
<evidence type="ECO:0000256" key="9">
    <source>
        <dbReference type="RuleBase" id="RU364065"/>
    </source>
</evidence>
<keyword evidence="12" id="KW-1185">Reference proteome</keyword>
<dbReference type="Proteomes" id="UP000003937">
    <property type="component" value="Chromosome"/>
</dbReference>
<evidence type="ECO:0000313" key="11">
    <source>
        <dbReference type="EMBL" id="AFP85404.1"/>
    </source>
</evidence>
<reference evidence="11 12" key="1">
    <citation type="journal article" date="2012" name="Mol. Biol. Evol.">
        <title>Genome reduction and co-evolution between the primary and secondary bacterial symbionts of psyllids.</title>
        <authorList>
            <person name="Sloan D.B."/>
            <person name="Moran N.A."/>
        </authorList>
    </citation>
    <scope>NUCLEOTIDE SEQUENCE [LARGE SCALE GENOMIC DNA]</scope>
    <source>
        <strain evidence="11">Hcub_S</strain>
    </source>
</reference>
<dbReference type="PROSITE" id="PS51354">
    <property type="entry name" value="GLUTAREDOXIN_2"/>
    <property type="match status" value="1"/>
</dbReference>
<dbReference type="OrthoDB" id="9814618at2"/>
<comment type="function">
    <text evidence="9">Has a glutathione-disulfide oxidoreductase activity in the presence of NADPH and glutathione reductase. Reduces low molecular weight disulfides and proteins.</text>
</comment>
<evidence type="ECO:0000256" key="8">
    <source>
        <dbReference type="PROSITE-ProRule" id="PRU01282"/>
    </source>
</evidence>
<accession>J3Z538</accession>
<evidence type="ECO:0000256" key="4">
    <source>
        <dbReference type="ARBA" id="ARBA00022982"/>
    </source>
</evidence>
<evidence type="ECO:0000256" key="5">
    <source>
        <dbReference type="ARBA" id="ARBA00023116"/>
    </source>
</evidence>
<dbReference type="EMBL" id="CP003547">
    <property type="protein sequence ID" value="AFP85404.1"/>
    <property type="molecule type" value="Genomic_DNA"/>
</dbReference>
<dbReference type="KEGG" id="sehc:A35E_00082"/>
<comment type="similarity">
    <text evidence="1 8">Belongs to the ArsC family.</text>
</comment>
<dbReference type="InterPro" id="IPR014025">
    <property type="entry name" value="Glutaredoxin_subgr"/>
</dbReference>
<dbReference type="InterPro" id="IPR002109">
    <property type="entry name" value="Glutaredoxin"/>
</dbReference>
<dbReference type="Pfam" id="PF00462">
    <property type="entry name" value="Glutaredoxin"/>
    <property type="match status" value="1"/>
</dbReference>
<keyword evidence="6" id="KW-1015">Disulfide bond</keyword>
<dbReference type="GO" id="GO:0005737">
    <property type="term" value="C:cytoplasm"/>
    <property type="evidence" value="ECO:0007669"/>
    <property type="project" value="TreeGrafter"/>
</dbReference>
<keyword evidence="3 9" id="KW-0813">Transport</keyword>
<dbReference type="RefSeq" id="WP_014888701.1">
    <property type="nucleotide sequence ID" value="NC_018420.1"/>
</dbReference>